<dbReference type="CDD" id="cd00167">
    <property type="entry name" value="SANT"/>
    <property type="match status" value="1"/>
</dbReference>
<feature type="region of interest" description="Disordered" evidence="1">
    <location>
        <begin position="1"/>
        <end position="64"/>
    </location>
</feature>
<accession>A0A8J2W8F5</accession>
<feature type="region of interest" description="Disordered" evidence="1">
    <location>
        <begin position="329"/>
        <end position="350"/>
    </location>
</feature>
<dbReference type="AlphaFoldDB" id="A0A8J2W8F5"/>
<protein>
    <submittedName>
        <fullName evidence="2">Uncharacterized protein</fullName>
    </submittedName>
</protein>
<dbReference type="InterPro" id="IPR001005">
    <property type="entry name" value="SANT/Myb"/>
</dbReference>
<comment type="caution">
    <text evidence="2">The sequence shown here is derived from an EMBL/GenBank/DDBJ whole genome shotgun (WGS) entry which is preliminary data.</text>
</comment>
<dbReference type="Proteomes" id="UP000789390">
    <property type="component" value="Unassembled WGS sequence"/>
</dbReference>
<name>A0A8J2W8F5_9CRUS</name>
<proteinExistence type="predicted"/>
<evidence type="ECO:0000313" key="3">
    <source>
        <dbReference type="Proteomes" id="UP000789390"/>
    </source>
</evidence>
<feature type="compositionally biased region" description="Basic and acidic residues" evidence="1">
    <location>
        <begin position="25"/>
        <end position="42"/>
    </location>
</feature>
<dbReference type="OrthoDB" id="6383681at2759"/>
<evidence type="ECO:0000313" key="2">
    <source>
        <dbReference type="EMBL" id="CAH0108821.1"/>
    </source>
</evidence>
<gene>
    <name evidence="2" type="ORF">DGAL_LOCUS12226</name>
</gene>
<feature type="compositionally biased region" description="Low complexity" evidence="1">
    <location>
        <begin position="44"/>
        <end position="53"/>
    </location>
</feature>
<evidence type="ECO:0000256" key="1">
    <source>
        <dbReference type="SAM" id="MobiDB-lite"/>
    </source>
</evidence>
<reference evidence="2" key="1">
    <citation type="submission" date="2021-11" db="EMBL/GenBank/DDBJ databases">
        <authorList>
            <person name="Schell T."/>
        </authorList>
    </citation>
    <scope>NUCLEOTIDE SEQUENCE</scope>
    <source>
        <strain evidence="2">M5</strain>
    </source>
</reference>
<organism evidence="2 3">
    <name type="scientific">Daphnia galeata</name>
    <dbReference type="NCBI Taxonomy" id="27404"/>
    <lineage>
        <taxon>Eukaryota</taxon>
        <taxon>Metazoa</taxon>
        <taxon>Ecdysozoa</taxon>
        <taxon>Arthropoda</taxon>
        <taxon>Crustacea</taxon>
        <taxon>Branchiopoda</taxon>
        <taxon>Diplostraca</taxon>
        <taxon>Cladocera</taxon>
        <taxon>Anomopoda</taxon>
        <taxon>Daphniidae</taxon>
        <taxon>Daphnia</taxon>
    </lineage>
</organism>
<feature type="compositionally biased region" description="Basic and acidic residues" evidence="1">
    <location>
        <begin position="1"/>
        <end position="14"/>
    </location>
</feature>
<keyword evidence="3" id="KW-1185">Reference proteome</keyword>
<dbReference type="EMBL" id="CAKKLH010000288">
    <property type="protein sequence ID" value="CAH0108821.1"/>
    <property type="molecule type" value="Genomic_DNA"/>
</dbReference>
<sequence>MDFKGKPTVSHDSDWDGCGSESCADEIKGEVSDNSDSDDRARKSGSSSCNSSSESKEEYYSGNTKGDDNDQACLYSSPGVLSSLQSIVESSQTYSVLPHEDWPEWLTNFSTPAYETEFFDCNTENTSSSTEYDNLRRTGDSNELTFELLSPGMQLVHIDSVLPHEDELGLLPIDFSALSNETEFAAYASSSTDNYLRRTGDDIFFEPPAPEMQSIVDVLQLCQGSASTVDSDEILPDLPNELLTFNYVEQPTEESASTVERKNFFTTRNDREAAIDLNRKMYHACMTLIRVLEDSLRANLEKQMQLIGLIDDKREETLLPNATKINTELKLPSMDPPNSTVCKTPKKSRGRPRRGANLCILDRRLMQLLGSYRVIRVGRNMVTLYPGDVRRLAIITASTILLLNITDLTMPEDMSGFPKLYWETSRMAIELSRNGLHPGSPVEPFPPNIVLLTGLRGLLVESTRVEPCSSDIEKIGDSARDIELLQVFQSLFGGFSKPFVESFNLNKTKTPATITEPKAASADGVDSPDDESLFNTNADVQPSGIGSCVGGGAGCSFGGGEEEGHIDGDGSTDHTPKRGIRIRTPVKHMFSPTTGERDWSDEDKQKLVSHFEKFGFCGDFESLSKNLNAKNPKSANSIRYLIEKFLEERHEEEWEVKINTVIQELRNTYPQSLFVVNFELALSLKSLYGDFPDPSKVGGISYRDCYGFLASLMGGHVPKGISLLTKQKLFNVFSAFVQQVMSEETSFPPVSLSKKERTNFEKGKVLAERRSKLWTAEESRARELIESGDREKIMAFYSSHAVLNPL</sequence>